<accession>A0A841AN80</accession>
<dbReference type="Proteomes" id="UP000580861">
    <property type="component" value="Unassembled WGS sequence"/>
</dbReference>
<evidence type="ECO:0000313" key="2">
    <source>
        <dbReference type="EMBL" id="MBB5850179.1"/>
    </source>
</evidence>
<dbReference type="InterPro" id="IPR058782">
    <property type="entry name" value="GIY_YIG_3"/>
</dbReference>
<evidence type="ECO:0000259" key="1">
    <source>
        <dbReference type="Pfam" id="PF26468"/>
    </source>
</evidence>
<organism evidence="2 3">
    <name type="scientific">Amycolatopsis umgeniensis</name>
    <dbReference type="NCBI Taxonomy" id="336628"/>
    <lineage>
        <taxon>Bacteria</taxon>
        <taxon>Bacillati</taxon>
        <taxon>Actinomycetota</taxon>
        <taxon>Actinomycetes</taxon>
        <taxon>Pseudonocardiales</taxon>
        <taxon>Pseudonocardiaceae</taxon>
        <taxon>Amycolatopsis</taxon>
    </lineage>
</organism>
<name>A0A841AN80_9PSEU</name>
<dbReference type="RefSeq" id="WP_184891466.1">
    <property type="nucleotide sequence ID" value="NZ_JACHMX010000001.1"/>
</dbReference>
<sequence length="215" mass="24477">MRDTDLAEFYTLLDRLGTPRRLREATGRDGWPSHGVYFFFEDGELRADSTPRVVRVGTHGLSATSRTKLWQRLAQHRGTLKGGENHRASIFRHHIGTALIRRDHAPGPLLTAWTARPRLPEWAAAESEIEREVSDHLGRMPFLWLAVHTADLRAHLERNSIALLSNLRGAPDRPSYTWLGHHALSGKVRDSGLWNVNHVDEDYDPGFLISFRKLV</sequence>
<dbReference type="Pfam" id="PF26468">
    <property type="entry name" value="GIY_YIG_3"/>
    <property type="match status" value="1"/>
</dbReference>
<dbReference type="EMBL" id="JACHMX010000001">
    <property type="protein sequence ID" value="MBB5850179.1"/>
    <property type="molecule type" value="Genomic_DNA"/>
</dbReference>
<dbReference type="AlphaFoldDB" id="A0A841AN80"/>
<reference evidence="2 3" key="1">
    <citation type="submission" date="2020-08" db="EMBL/GenBank/DDBJ databases">
        <title>Sequencing the genomes of 1000 actinobacteria strains.</title>
        <authorList>
            <person name="Klenk H.-P."/>
        </authorList>
    </citation>
    <scope>NUCLEOTIDE SEQUENCE [LARGE SCALE GENOMIC DNA]</scope>
    <source>
        <strain evidence="2 3">DSM 45272</strain>
    </source>
</reference>
<keyword evidence="3" id="KW-1185">Reference proteome</keyword>
<proteinExistence type="predicted"/>
<gene>
    <name evidence="2" type="ORF">HDA45_000266</name>
</gene>
<comment type="caution">
    <text evidence="2">The sequence shown here is derived from an EMBL/GenBank/DDBJ whole genome shotgun (WGS) entry which is preliminary data.</text>
</comment>
<protein>
    <recommendedName>
        <fullName evidence="1">GIY-YIG domain-containing protein</fullName>
    </recommendedName>
</protein>
<feature type="domain" description="GIY-YIG" evidence="1">
    <location>
        <begin position="2"/>
        <end position="215"/>
    </location>
</feature>
<evidence type="ECO:0000313" key="3">
    <source>
        <dbReference type="Proteomes" id="UP000580861"/>
    </source>
</evidence>